<name>A0A853CJ21_9ACTN</name>
<dbReference type="Pfam" id="PF00174">
    <property type="entry name" value="Oxidored_molyb"/>
    <property type="match status" value="1"/>
</dbReference>
<feature type="domain" description="Oxidoreductase molybdopterin-binding" evidence="2">
    <location>
        <begin position="238"/>
        <end position="334"/>
    </location>
</feature>
<evidence type="ECO:0000313" key="4">
    <source>
        <dbReference type="Proteomes" id="UP000541969"/>
    </source>
</evidence>
<dbReference type="Proteomes" id="UP000541969">
    <property type="component" value="Unassembled WGS sequence"/>
</dbReference>
<dbReference type="AlphaFoldDB" id="A0A853CJ21"/>
<dbReference type="InterPro" id="IPR036374">
    <property type="entry name" value="OxRdtase_Mopterin-bd_sf"/>
</dbReference>
<accession>A0A853CJ21</accession>
<feature type="transmembrane region" description="Helical" evidence="1">
    <location>
        <begin position="106"/>
        <end position="126"/>
    </location>
</feature>
<dbReference type="EMBL" id="JACBZT010000001">
    <property type="protein sequence ID" value="NYJ07780.1"/>
    <property type="molecule type" value="Genomic_DNA"/>
</dbReference>
<protein>
    <recommendedName>
        <fullName evidence="2">Oxidoreductase molybdopterin-binding domain-containing protein</fullName>
    </recommendedName>
</protein>
<organism evidence="3 4">
    <name type="scientific">Petropleomorpha daqingensis</name>
    <dbReference type="NCBI Taxonomy" id="2026353"/>
    <lineage>
        <taxon>Bacteria</taxon>
        <taxon>Bacillati</taxon>
        <taxon>Actinomycetota</taxon>
        <taxon>Actinomycetes</taxon>
        <taxon>Geodermatophilales</taxon>
        <taxon>Geodermatophilaceae</taxon>
        <taxon>Petropleomorpha</taxon>
    </lineage>
</organism>
<dbReference type="InterPro" id="IPR000572">
    <property type="entry name" value="OxRdtase_Mopterin-bd_dom"/>
</dbReference>
<reference evidence="3 4" key="1">
    <citation type="submission" date="2020-07" db="EMBL/GenBank/DDBJ databases">
        <title>Sequencing the genomes of 1000 actinobacteria strains.</title>
        <authorList>
            <person name="Klenk H.-P."/>
        </authorList>
    </citation>
    <scope>NUCLEOTIDE SEQUENCE [LARGE SCALE GENOMIC DNA]</scope>
    <source>
        <strain evidence="3 4">DSM 104001</strain>
    </source>
</reference>
<keyword evidence="1" id="KW-0812">Transmembrane</keyword>
<sequence length="344" mass="36113">MALRLPRRAGRRTNLGLLTLLVLAGATGLLAYAVGTPGPARVVVAVHGAAGLGLLLLVPWKTVVVRRAWRLPRSVRAPGTAVFLAVLVVLTVVSGVMHAVGATGPWAGVTALQVHVGAAICTLVVLGTHVWGRRQRFRTTDLQRRALLQTGALGLGAAALWGGLEGVLRLTGAPGARRRATGSAERGSGDPEAMPVTQWFTDELPADPPRGVTVVAGGRSVVVPVADLDRGDRVRAVLDCTGGWYAEQEWSGVRLDRLLAGLDLPDGGSVDVVSATGYTRRLPLADAAHLLLATSAAGTALSAGHGAPVRLVAPGRRGFWWVKWVVRLEVVDAPWWVQSPFPLQ</sequence>
<keyword evidence="1" id="KW-0472">Membrane</keyword>
<keyword evidence="1" id="KW-1133">Transmembrane helix</keyword>
<feature type="transmembrane region" description="Helical" evidence="1">
    <location>
        <begin position="146"/>
        <end position="164"/>
    </location>
</feature>
<evidence type="ECO:0000256" key="1">
    <source>
        <dbReference type="SAM" id="Phobius"/>
    </source>
</evidence>
<dbReference type="Gene3D" id="3.90.420.10">
    <property type="entry name" value="Oxidoreductase, molybdopterin-binding domain"/>
    <property type="match status" value="1"/>
</dbReference>
<evidence type="ECO:0000259" key="2">
    <source>
        <dbReference type="Pfam" id="PF00174"/>
    </source>
</evidence>
<feature type="transmembrane region" description="Helical" evidence="1">
    <location>
        <begin position="41"/>
        <end position="60"/>
    </location>
</feature>
<evidence type="ECO:0000313" key="3">
    <source>
        <dbReference type="EMBL" id="NYJ07780.1"/>
    </source>
</evidence>
<feature type="transmembrane region" description="Helical" evidence="1">
    <location>
        <begin position="81"/>
        <end position="100"/>
    </location>
</feature>
<comment type="caution">
    <text evidence="3">The sequence shown here is derived from an EMBL/GenBank/DDBJ whole genome shotgun (WGS) entry which is preliminary data.</text>
</comment>
<keyword evidence="4" id="KW-1185">Reference proteome</keyword>
<gene>
    <name evidence="3" type="ORF">GGQ55_004058</name>
</gene>
<proteinExistence type="predicted"/>
<dbReference type="SUPFAM" id="SSF56524">
    <property type="entry name" value="Oxidoreductase molybdopterin-binding domain"/>
    <property type="match status" value="1"/>
</dbReference>
<dbReference type="RefSeq" id="WP_179719885.1">
    <property type="nucleotide sequence ID" value="NZ_JACBZT010000001.1"/>
</dbReference>